<comment type="caution">
    <text evidence="2">The sequence shown here is derived from an EMBL/GenBank/DDBJ whole genome shotgun (WGS) entry which is preliminary data.</text>
</comment>
<feature type="transmembrane region" description="Helical" evidence="1">
    <location>
        <begin position="7"/>
        <end position="24"/>
    </location>
</feature>
<gene>
    <name evidence="2" type="ORF">A2Y83_03355</name>
</gene>
<keyword evidence="1" id="KW-0472">Membrane</keyword>
<evidence type="ECO:0000313" key="2">
    <source>
        <dbReference type="EMBL" id="OGF22028.1"/>
    </source>
</evidence>
<reference evidence="2 3" key="1">
    <citation type="journal article" date="2016" name="Nat. Commun.">
        <title>Thousands of microbial genomes shed light on interconnected biogeochemical processes in an aquifer system.</title>
        <authorList>
            <person name="Anantharaman K."/>
            <person name="Brown C.T."/>
            <person name="Hug L.A."/>
            <person name="Sharon I."/>
            <person name="Castelle C.J."/>
            <person name="Probst A.J."/>
            <person name="Thomas B.C."/>
            <person name="Singh A."/>
            <person name="Wilkins M.J."/>
            <person name="Karaoz U."/>
            <person name="Brodie E.L."/>
            <person name="Williams K.H."/>
            <person name="Hubbard S.S."/>
            <person name="Banfield J.F."/>
        </authorList>
    </citation>
    <scope>NUCLEOTIDE SEQUENCE [LARGE SCALE GENOMIC DNA]</scope>
</reference>
<dbReference type="AlphaFoldDB" id="A0A1F5S5P1"/>
<keyword evidence="1" id="KW-0812">Transmembrane</keyword>
<dbReference type="Proteomes" id="UP000178323">
    <property type="component" value="Unassembled WGS sequence"/>
</dbReference>
<protein>
    <submittedName>
        <fullName evidence="2">Uncharacterized protein</fullName>
    </submittedName>
</protein>
<evidence type="ECO:0000256" key="1">
    <source>
        <dbReference type="SAM" id="Phobius"/>
    </source>
</evidence>
<sequence>MERKFKYFGNLIIFGIVIFFSIGFTKPKKIDTDNTVFLRNDGKEVVLKVKIMQIAKKGSPIICDVEGSKLYAISDAGGMCIGSGIINKDGILEIIYNNPFRERGKDWIYIERLYFVMQKGGETIGYGAPDPSHPCFTGQYNYDSQPAVIDRKKAINPDKLAISFVLPHCYSNTDVNPVPDGIPWNLVGPQKKSSVEDFAKAYGVKKCDVP</sequence>
<organism evidence="2 3">
    <name type="scientific">Candidatus Falkowbacteria bacterium RBG_13_39_14</name>
    <dbReference type="NCBI Taxonomy" id="1797985"/>
    <lineage>
        <taxon>Bacteria</taxon>
        <taxon>Candidatus Falkowiibacteriota</taxon>
    </lineage>
</organism>
<accession>A0A1F5S5P1</accession>
<keyword evidence="1" id="KW-1133">Transmembrane helix</keyword>
<name>A0A1F5S5P1_9BACT</name>
<proteinExistence type="predicted"/>
<dbReference type="EMBL" id="MFFS01000041">
    <property type="protein sequence ID" value="OGF22028.1"/>
    <property type="molecule type" value="Genomic_DNA"/>
</dbReference>
<evidence type="ECO:0000313" key="3">
    <source>
        <dbReference type="Proteomes" id="UP000178323"/>
    </source>
</evidence>